<dbReference type="Proteomes" id="UP001442494">
    <property type="component" value="Unassembled WGS sequence"/>
</dbReference>
<dbReference type="PROSITE" id="PS51272">
    <property type="entry name" value="SLH"/>
    <property type="match status" value="3"/>
</dbReference>
<evidence type="ECO:0000313" key="5">
    <source>
        <dbReference type="Proteomes" id="UP001442494"/>
    </source>
</evidence>
<feature type="region of interest" description="Disordered" evidence="1">
    <location>
        <begin position="74"/>
        <end position="106"/>
    </location>
</feature>
<comment type="caution">
    <text evidence="4">The sequence shown here is derived from an EMBL/GenBank/DDBJ whole genome shotgun (WGS) entry which is preliminary data.</text>
</comment>
<feature type="domain" description="SLH" evidence="3">
    <location>
        <begin position="178"/>
        <end position="237"/>
    </location>
</feature>
<organism evidence="4 5">
    <name type="scientific">Funiculus sociatus GB2-A5</name>
    <dbReference type="NCBI Taxonomy" id="2933946"/>
    <lineage>
        <taxon>Bacteria</taxon>
        <taxon>Bacillati</taxon>
        <taxon>Cyanobacteriota</taxon>
        <taxon>Cyanophyceae</taxon>
        <taxon>Coleofasciculales</taxon>
        <taxon>Coleofasciculaceae</taxon>
        <taxon>Funiculus</taxon>
    </lineage>
</organism>
<sequence length="574" mass="60726">MTPAKGRGRLNQINRKLWYRVPILMSFFVGSGGIYAVNSWASPAANSRIVASNPQSRGSGATGEALMETIMGADALRPPTNPPAGGTATRSNSARQRKSVQQRPVIKAPARVAQAVSSFPDVQGNWAQAFIEELAAREVIVGFPDGTFRPNEPVTRAQFAAMIRKAFQTAATRQAVDFVDVPPNFWAYTAIQEAYRTGFLEGYPNRVFLPNQSIPRVQVLVSLVSGLNLQPTENVALNTFYQDAASIPDYARIAIAAATENQLVVNFPNVALLNPNQVATRADVAAFIYQALVNAGQLQPLPATNVATRYIVGYEPPVASTPPLTAEQVAALRQQYRLPEPSIVEELRRLIGGNSSIGTPTGFGADRGQAYIGAGYQERTRGTNQDDGVIAAGIGLGDARKAVGVEGTVSIYDLFGDDSFEDGGISFKVHRLFGEDLAVAVGVENFDTFGNPDPGYSTVYGVVSKVFPLASRTTSGFTPSVTASVGLGGGRFRSLADIRAGRDSVNPFGSVGVRVAQPISLIAEWSGQDLNLGASIAPFPNIPLIITPGVADVTGNAGSGGGRFILGVGYGITF</sequence>
<dbReference type="EMBL" id="JAMPKK010000030">
    <property type="protein sequence ID" value="MEP0865668.1"/>
    <property type="molecule type" value="Genomic_DNA"/>
</dbReference>
<keyword evidence="2" id="KW-0472">Membrane</keyword>
<dbReference type="InterPro" id="IPR051465">
    <property type="entry name" value="Cell_Envelope_Struct_Comp"/>
</dbReference>
<dbReference type="PANTHER" id="PTHR43308:SF5">
    <property type="entry name" value="S-LAYER PROTEIN _ PEPTIDOGLYCAN ENDO-BETA-N-ACETYLGLUCOSAMINIDASE"/>
    <property type="match status" value="1"/>
</dbReference>
<feature type="domain" description="SLH" evidence="3">
    <location>
        <begin position="238"/>
        <end position="302"/>
    </location>
</feature>
<accession>A0ABV0JQB1</accession>
<feature type="transmembrane region" description="Helical" evidence="2">
    <location>
        <begin position="21"/>
        <end position="41"/>
    </location>
</feature>
<dbReference type="Pfam" id="PF00395">
    <property type="entry name" value="SLH"/>
    <property type="match status" value="3"/>
</dbReference>
<feature type="domain" description="SLH" evidence="3">
    <location>
        <begin position="114"/>
        <end position="177"/>
    </location>
</feature>
<protein>
    <submittedName>
        <fullName evidence="4">S-layer homology domain-containing protein</fullName>
    </submittedName>
</protein>
<dbReference type="InterPro" id="IPR001119">
    <property type="entry name" value="SLH_dom"/>
</dbReference>
<gene>
    <name evidence="4" type="ORF">NDI37_14455</name>
</gene>
<evidence type="ECO:0000313" key="4">
    <source>
        <dbReference type="EMBL" id="MEP0865668.1"/>
    </source>
</evidence>
<reference evidence="4 5" key="1">
    <citation type="submission" date="2022-04" db="EMBL/GenBank/DDBJ databases">
        <title>Positive selection, recombination, and allopatry shape intraspecific diversity of widespread and dominant cyanobacteria.</title>
        <authorList>
            <person name="Wei J."/>
            <person name="Shu W."/>
            <person name="Hu C."/>
        </authorList>
    </citation>
    <scope>NUCLEOTIDE SEQUENCE [LARGE SCALE GENOMIC DNA]</scope>
    <source>
        <strain evidence="4 5">GB2-A5</strain>
    </source>
</reference>
<evidence type="ECO:0000256" key="2">
    <source>
        <dbReference type="SAM" id="Phobius"/>
    </source>
</evidence>
<keyword evidence="2" id="KW-0812">Transmembrane</keyword>
<keyword evidence="2" id="KW-1133">Transmembrane helix</keyword>
<keyword evidence="5" id="KW-1185">Reference proteome</keyword>
<evidence type="ECO:0000259" key="3">
    <source>
        <dbReference type="PROSITE" id="PS51272"/>
    </source>
</evidence>
<evidence type="ECO:0000256" key="1">
    <source>
        <dbReference type="SAM" id="MobiDB-lite"/>
    </source>
</evidence>
<proteinExistence type="predicted"/>
<dbReference type="PANTHER" id="PTHR43308">
    <property type="entry name" value="OUTER MEMBRANE PROTEIN ALPHA-RELATED"/>
    <property type="match status" value="1"/>
</dbReference>
<name>A0ABV0JQB1_9CYAN</name>